<keyword evidence="2" id="KW-0812">Transmembrane</keyword>
<feature type="compositionally biased region" description="Basic and acidic residues" evidence="1">
    <location>
        <begin position="476"/>
        <end position="492"/>
    </location>
</feature>
<organism evidence="3 4">
    <name type="scientific">Mytilus coruscus</name>
    <name type="common">Sea mussel</name>
    <dbReference type="NCBI Taxonomy" id="42192"/>
    <lineage>
        <taxon>Eukaryota</taxon>
        <taxon>Metazoa</taxon>
        <taxon>Spiralia</taxon>
        <taxon>Lophotrochozoa</taxon>
        <taxon>Mollusca</taxon>
        <taxon>Bivalvia</taxon>
        <taxon>Autobranchia</taxon>
        <taxon>Pteriomorphia</taxon>
        <taxon>Mytilida</taxon>
        <taxon>Mytiloidea</taxon>
        <taxon>Mytilidae</taxon>
        <taxon>Mytilinae</taxon>
        <taxon>Mytilus</taxon>
    </lineage>
</organism>
<dbReference type="InterPro" id="IPR027417">
    <property type="entry name" value="P-loop_NTPase"/>
</dbReference>
<evidence type="ECO:0000313" key="3">
    <source>
        <dbReference type="EMBL" id="CAC5425688.1"/>
    </source>
</evidence>
<keyword evidence="2" id="KW-1133">Transmembrane helix</keyword>
<reference evidence="3 4" key="1">
    <citation type="submission" date="2020-06" db="EMBL/GenBank/DDBJ databases">
        <authorList>
            <person name="Li R."/>
            <person name="Bekaert M."/>
        </authorList>
    </citation>
    <scope>NUCLEOTIDE SEQUENCE [LARGE SCALE GENOMIC DNA]</scope>
    <source>
        <strain evidence="4">wild</strain>
    </source>
</reference>
<gene>
    <name evidence="3" type="ORF">MCOR_57481</name>
</gene>
<accession>A0A6J8EYE8</accession>
<dbReference type="SUPFAM" id="SSF52540">
    <property type="entry name" value="P-loop containing nucleoside triphosphate hydrolases"/>
    <property type="match status" value="1"/>
</dbReference>
<name>A0A6J8EYE8_MYTCO</name>
<evidence type="ECO:0000313" key="4">
    <source>
        <dbReference type="Proteomes" id="UP000507470"/>
    </source>
</evidence>
<dbReference type="OrthoDB" id="6133052at2759"/>
<dbReference type="EMBL" id="CACVKT020010272">
    <property type="protein sequence ID" value="CAC5425688.1"/>
    <property type="molecule type" value="Genomic_DNA"/>
</dbReference>
<keyword evidence="2" id="KW-0472">Membrane</keyword>
<protein>
    <submittedName>
        <fullName evidence="3">Uncharacterized protein</fullName>
    </submittedName>
</protein>
<evidence type="ECO:0000256" key="2">
    <source>
        <dbReference type="SAM" id="Phobius"/>
    </source>
</evidence>
<proteinExistence type="predicted"/>
<feature type="transmembrane region" description="Helical" evidence="2">
    <location>
        <begin position="345"/>
        <end position="365"/>
    </location>
</feature>
<dbReference type="AlphaFoldDB" id="A0A6J8EYE8"/>
<dbReference type="Proteomes" id="UP000507470">
    <property type="component" value="Unassembled WGS sequence"/>
</dbReference>
<sequence>MPHHICICMQNEILCIPIETLKFNFDQKPIKLKQIPILTISLEQVVALTFAFELKCPVAGEWRLRAKKFNCSSSQYVCLLHIRYRLEDIYKESCDGLDYSSIGVWYGVFGRSKVDIAVFTSSGDGIINGDVCGGVQSNSESSKSNPSSKSTDIACLFGWLVADSTGDACLPGVEWTDDNVRLDDDALGFTLAVNLYLNRFSTKHNAPLKDINLFHSQPMAVVIVCITSHFVTKKANLFLIKEVLTMTTCGCNSSKGYRFVIKPRNNCFCIPSEEDCICYKVTCNEGDNQCRQDGSVLMNASCLEITTKGFSESNKSAPSVRDRINVTQYIIDYANKGRSYQHYCAYATVTLLIIMIITVPIYALVEIHIQNTKILDVIGKDGVGKSSLVRRLVGDDNTKLKSTDGIDIVKKCQIRTTDGKWVIGEVKIERTKIIKRIQEAVYKEQQQSLSVSDQSIPCGGENNEKEAIVSNEPLSEVERKQENDPPTKDKIRIASRGSNAVDKSLKGENKVNMGDNVTIVVEKSEIDIPKEYDGVLSKDIKKPKIW</sequence>
<evidence type="ECO:0000256" key="1">
    <source>
        <dbReference type="SAM" id="MobiDB-lite"/>
    </source>
</evidence>
<keyword evidence="4" id="KW-1185">Reference proteome</keyword>
<feature type="region of interest" description="Disordered" evidence="1">
    <location>
        <begin position="472"/>
        <end position="508"/>
    </location>
</feature>